<protein>
    <submittedName>
        <fullName evidence="1">Uncharacterized protein</fullName>
    </submittedName>
</protein>
<organism evidence="1 2">
    <name type="scientific">Clonostachys rosea f. rosea IK726</name>
    <dbReference type="NCBI Taxonomy" id="1349383"/>
    <lineage>
        <taxon>Eukaryota</taxon>
        <taxon>Fungi</taxon>
        <taxon>Dikarya</taxon>
        <taxon>Ascomycota</taxon>
        <taxon>Pezizomycotina</taxon>
        <taxon>Sordariomycetes</taxon>
        <taxon>Hypocreomycetidae</taxon>
        <taxon>Hypocreales</taxon>
        <taxon>Bionectriaceae</taxon>
        <taxon>Clonostachys</taxon>
    </lineage>
</organism>
<gene>
    <name evidence="1" type="ORF">CRV2_00007100</name>
</gene>
<accession>A0ACA9TD60</accession>
<dbReference type="EMBL" id="CADEHS020000003">
    <property type="protein sequence ID" value="CAG9938673.1"/>
    <property type="molecule type" value="Genomic_DNA"/>
</dbReference>
<evidence type="ECO:0000313" key="1">
    <source>
        <dbReference type="EMBL" id="CAG9938673.1"/>
    </source>
</evidence>
<sequence length="88" mass="10241">MCLRPIIGDPNHLAPFRNTRRSAHEQWKAKCLVITDLYVRRQMTLKEVMKWLENNYGLLHSSRKSVQGSYQEVEPSAEEYITASAYKG</sequence>
<keyword evidence="2" id="KW-1185">Reference proteome</keyword>
<name>A0ACA9TD60_BIOOC</name>
<reference evidence="1" key="2">
    <citation type="submission" date="2021-10" db="EMBL/GenBank/DDBJ databases">
        <authorList>
            <person name="Piombo E."/>
        </authorList>
    </citation>
    <scope>NUCLEOTIDE SEQUENCE</scope>
</reference>
<reference evidence="1" key="1">
    <citation type="submission" date="2020-04" db="EMBL/GenBank/DDBJ databases">
        <authorList>
            <person name="Broberg M."/>
        </authorList>
    </citation>
    <scope>NUCLEOTIDE SEQUENCE</scope>
</reference>
<proteinExistence type="predicted"/>
<evidence type="ECO:0000313" key="2">
    <source>
        <dbReference type="Proteomes" id="UP000836387"/>
    </source>
</evidence>
<comment type="caution">
    <text evidence="1">The sequence shown here is derived from an EMBL/GenBank/DDBJ whole genome shotgun (WGS) entry which is preliminary data.</text>
</comment>
<dbReference type="Proteomes" id="UP000836387">
    <property type="component" value="Unassembled WGS sequence"/>
</dbReference>